<dbReference type="OrthoDB" id="9773927at2"/>
<protein>
    <submittedName>
        <fullName evidence="1">Putative nucleotidyltransferase-like protein</fullName>
    </submittedName>
</protein>
<reference evidence="1 2" key="1">
    <citation type="submission" date="2018-05" db="EMBL/GenBank/DDBJ databases">
        <title>The Hungate 1000. A catalogue of reference genomes from the rumen microbiome.</title>
        <authorList>
            <person name="Kelly W."/>
        </authorList>
    </citation>
    <scope>NUCLEOTIDE SEQUENCE [LARGE SCALE GENOMIC DNA]</scope>
    <source>
        <strain evidence="1 2">SAb67</strain>
    </source>
</reference>
<comment type="caution">
    <text evidence="1">The sequence shown here is derived from an EMBL/GenBank/DDBJ whole genome shotgun (WGS) entry which is preliminary data.</text>
</comment>
<gene>
    <name evidence="1" type="ORF">IE37_02054</name>
</gene>
<dbReference type="RefSeq" id="WP_109726821.1">
    <property type="nucleotide sequence ID" value="NZ_QGDI01000008.1"/>
</dbReference>
<organism evidence="1 2">
    <name type="scientific">Ruminococcus flavefaciens</name>
    <dbReference type="NCBI Taxonomy" id="1265"/>
    <lineage>
        <taxon>Bacteria</taxon>
        <taxon>Bacillati</taxon>
        <taxon>Bacillota</taxon>
        <taxon>Clostridia</taxon>
        <taxon>Eubacteriales</taxon>
        <taxon>Oscillospiraceae</taxon>
        <taxon>Ruminococcus</taxon>
    </lineage>
</organism>
<sequence>MNTEYNDMIYLVACAVNSQVPDKDRVSAMDLDSLYKACKWHTLRATVFTALKSAGTEHSDFFQAYNKAVRKNILFDSEREAITSEMEKQGIWYLPLKGAILKELYPQIGMREMSDNDILYDSSRQNDLKNIMLSRGYTAESVGDSYTDVYKKPPVLNMEMHRALFLFGHDEKLFRYYEDMSRLMKRDDDKQYGYHFSDEDFYVYMTAHEYRHHIGGGTGIRSLVDCYVFMKAKEGTIDKSYIAEQFRQLGIEDYAQKRLSLAMKLFSSADTLSLTESEEEELKHYLRFGTYGTINNVGESSIKRYVEKSGSHSKAGFIMSRLFPSMEFMKHHYPFFYKTKVLLPVGYVWRWIKGLSVNRDKFRAEMKALKKIDKKK</sequence>
<name>A0A315YK74_RUMFL</name>
<dbReference type="GO" id="GO:0016740">
    <property type="term" value="F:transferase activity"/>
    <property type="evidence" value="ECO:0007669"/>
    <property type="project" value="UniProtKB-KW"/>
</dbReference>
<proteinExistence type="predicted"/>
<evidence type="ECO:0000313" key="2">
    <source>
        <dbReference type="Proteomes" id="UP000245720"/>
    </source>
</evidence>
<evidence type="ECO:0000313" key="1">
    <source>
        <dbReference type="EMBL" id="PWJ11792.1"/>
    </source>
</evidence>
<dbReference type="Pfam" id="PF14907">
    <property type="entry name" value="NTP_transf_5"/>
    <property type="match status" value="1"/>
</dbReference>
<dbReference type="InterPro" id="IPR039498">
    <property type="entry name" value="NTP_transf_5"/>
</dbReference>
<dbReference type="Proteomes" id="UP000245720">
    <property type="component" value="Unassembled WGS sequence"/>
</dbReference>
<dbReference type="EMBL" id="QGDI01000008">
    <property type="protein sequence ID" value="PWJ11792.1"/>
    <property type="molecule type" value="Genomic_DNA"/>
</dbReference>
<keyword evidence="1" id="KW-0808">Transferase</keyword>
<dbReference type="AlphaFoldDB" id="A0A315YK74"/>
<accession>A0A315YK74</accession>